<feature type="region of interest" description="Disordered" evidence="2">
    <location>
        <begin position="167"/>
        <end position="203"/>
    </location>
</feature>
<proteinExistence type="predicted"/>
<feature type="domain" description="UFSP1/2/DUB catalytic" evidence="3">
    <location>
        <begin position="264"/>
        <end position="480"/>
    </location>
</feature>
<feature type="compositionally biased region" description="Basic and acidic residues" evidence="2">
    <location>
        <begin position="105"/>
        <end position="121"/>
    </location>
</feature>
<dbReference type="InterPro" id="IPR012462">
    <property type="entry name" value="UFSP1/2_DUB_cat"/>
</dbReference>
<evidence type="ECO:0000313" key="5">
    <source>
        <dbReference type="Proteomes" id="UP001642502"/>
    </source>
</evidence>
<keyword evidence="1" id="KW-0378">Hydrolase</keyword>
<dbReference type="EMBL" id="CAWUON010000032">
    <property type="protein sequence ID" value="CAK7267923.1"/>
    <property type="molecule type" value="Genomic_DNA"/>
</dbReference>
<evidence type="ECO:0000256" key="1">
    <source>
        <dbReference type="ARBA" id="ARBA00022801"/>
    </source>
</evidence>
<feature type="region of interest" description="Disordered" evidence="2">
    <location>
        <begin position="1"/>
        <end position="84"/>
    </location>
</feature>
<evidence type="ECO:0000256" key="2">
    <source>
        <dbReference type="SAM" id="MobiDB-lite"/>
    </source>
</evidence>
<name>A0ABP0DI41_9PEZI</name>
<comment type="caution">
    <text evidence="4">The sequence shown here is derived from an EMBL/GenBank/DDBJ whole genome shotgun (WGS) entry which is preliminary data.</text>
</comment>
<dbReference type="Gene3D" id="3.90.70.130">
    <property type="match status" value="1"/>
</dbReference>
<keyword evidence="5" id="KW-1185">Reference proteome</keyword>
<dbReference type="Pfam" id="PF07910">
    <property type="entry name" value="Peptidase_C78"/>
    <property type="match status" value="1"/>
</dbReference>
<accession>A0ABP0DI41</accession>
<gene>
    <name evidence="4" type="ORF">SEPCBS119000_002794</name>
</gene>
<evidence type="ECO:0000259" key="3">
    <source>
        <dbReference type="Pfam" id="PF07910"/>
    </source>
</evidence>
<feature type="region of interest" description="Disordered" evidence="2">
    <location>
        <begin position="105"/>
        <end position="149"/>
    </location>
</feature>
<sequence length="501" mass="55384">MAREIVDGSDSTGDAPAASGTGFGPSPVPAAVKSTSLRGTRFRSRSRTPTAGDVSLARSSSAPPVRVQPLCHRSSPKKSMDSFKSARAWNQMGCREFFKPVADLDNGRERQRHPERSRERGGNVTAELGLSAPGMPKSSRQTSLSRKPSKRIRSILAYFTGSDSRKAPNRALLDEEPGEKNVSAKRPAGRRQRSPPSAEGPALNMVRVVSDTPKRLGKAELGKYADEERMPDWLAVYLKQEWGVVESGKISLLAQLLEQNAATEYAYLCDPCVQHVSRLPKEGGFCGYRNIQTMISYIIGAESYGHETFANSLPSVFDIQNLIEQAWDRGFNPRGRIETGGIRLTRKYIGTPEAIALFQSLDIPCSINTFKHKTPGKSRDLIFRDIEQYFGRSQREPGQKVRVTSLPPIYWQHPGHSLTIVGIEKTKAGGTNLLVFDPVSRDASVVARLVGQKHALSDQLLRPYRRDSRYLSRFHAFEILKLQPVAEDCKPQSEAATQPGP</sequence>
<reference evidence="4 5" key="1">
    <citation type="submission" date="2024-01" db="EMBL/GenBank/DDBJ databases">
        <authorList>
            <person name="Allen C."/>
            <person name="Tagirdzhanova G."/>
        </authorList>
    </citation>
    <scope>NUCLEOTIDE SEQUENCE [LARGE SCALE GENOMIC DNA]</scope>
    <source>
        <strain evidence="4 5">CBS 119000</strain>
    </source>
</reference>
<evidence type="ECO:0000313" key="4">
    <source>
        <dbReference type="EMBL" id="CAK7267923.1"/>
    </source>
</evidence>
<protein>
    <recommendedName>
        <fullName evidence="3">UFSP1/2/DUB catalytic domain-containing protein</fullName>
    </recommendedName>
</protein>
<organism evidence="4 5">
    <name type="scientific">Sporothrix epigloea</name>
    <dbReference type="NCBI Taxonomy" id="1892477"/>
    <lineage>
        <taxon>Eukaryota</taxon>
        <taxon>Fungi</taxon>
        <taxon>Dikarya</taxon>
        <taxon>Ascomycota</taxon>
        <taxon>Pezizomycotina</taxon>
        <taxon>Sordariomycetes</taxon>
        <taxon>Sordariomycetidae</taxon>
        <taxon>Ophiostomatales</taxon>
        <taxon>Ophiostomataceae</taxon>
        <taxon>Sporothrix</taxon>
    </lineage>
</organism>
<dbReference type="Proteomes" id="UP001642502">
    <property type="component" value="Unassembled WGS sequence"/>
</dbReference>